<keyword evidence="3" id="KW-1185">Reference proteome</keyword>
<name>A0A7X4YH92_9BACT</name>
<dbReference type="RefSeq" id="WP_139921779.1">
    <property type="nucleotide sequence ID" value="NZ_CBCSLE010000226.1"/>
</dbReference>
<keyword evidence="1" id="KW-0472">Membrane</keyword>
<evidence type="ECO:0000313" key="2">
    <source>
        <dbReference type="EMBL" id="NBC45354.1"/>
    </source>
</evidence>
<gene>
    <name evidence="2" type="ORF">GTZ93_36690</name>
</gene>
<feature type="transmembrane region" description="Helical" evidence="1">
    <location>
        <begin position="458"/>
        <end position="484"/>
    </location>
</feature>
<proteinExistence type="predicted"/>
<organism evidence="2 3">
    <name type="scientific">Corallococcus exiguus</name>
    <dbReference type="NCBI Taxonomy" id="83462"/>
    <lineage>
        <taxon>Bacteria</taxon>
        <taxon>Pseudomonadati</taxon>
        <taxon>Myxococcota</taxon>
        <taxon>Myxococcia</taxon>
        <taxon>Myxococcales</taxon>
        <taxon>Cystobacterineae</taxon>
        <taxon>Myxococcaceae</taxon>
        <taxon>Corallococcus</taxon>
    </lineage>
</organism>
<sequence length="498" mass="54851">MAGLLPHQVQWVTASPLWSTASSEPPRMRAPQLLCFESDRFMEELATRLQALPGPDLSALVPSPGGDVAQPLKLFQPAHGRFYLVSASLVCRLAGLPDHVVDATRSERIAFVLRRIDPSGAEQAWVPDPQDATRQRHLWVSRSRGAEKQLATDEELFPMFPVNFTVEGRRRRLLAGFVPTSSHETFQSAGSFAPADAEGNPLERRALEQVVEPYAFLQAIPSTQAETEPEQDASRFLLLDLATFLQETLPSLWAALDTGVPPPGASPARALYDTLASHRAGSNSAPTWREALSTAWKEREPISSGQRGSLGTNLRFSTLPAATLRTQLAQALAASPRAPTQPSGEVARLERPGESRYVIRCVYQRPRCGALQPPVISEPTVSFTLAAFFEPDAPARPVQITLPVDTSIAGLRKFKKNVSFVLSAKLRRQMSRVGELKAVMDKKLPEETPIELGEICSFSIPIITLCAFMLLMIFISLLNIVFWWMPFLKRCLPTVKAT</sequence>
<reference evidence="2 3" key="1">
    <citation type="submission" date="2020-01" db="EMBL/GenBank/DDBJ databases">
        <title>The draft genome sequence of Corallococcus exiguus DSM 14696.</title>
        <authorList>
            <person name="Zhang X."/>
            <person name="Zhu H."/>
        </authorList>
    </citation>
    <scope>NUCLEOTIDE SEQUENCE [LARGE SCALE GENOMIC DNA]</scope>
    <source>
        <strain evidence="2 3">DSM 14696</strain>
    </source>
</reference>
<dbReference type="Proteomes" id="UP000537825">
    <property type="component" value="Unassembled WGS sequence"/>
</dbReference>
<accession>A0A7X4YH92</accession>
<dbReference type="EMBL" id="JAAAPK010000013">
    <property type="protein sequence ID" value="NBC45354.1"/>
    <property type="molecule type" value="Genomic_DNA"/>
</dbReference>
<evidence type="ECO:0000256" key="1">
    <source>
        <dbReference type="SAM" id="Phobius"/>
    </source>
</evidence>
<evidence type="ECO:0000313" key="3">
    <source>
        <dbReference type="Proteomes" id="UP000537825"/>
    </source>
</evidence>
<protein>
    <submittedName>
        <fullName evidence="2">Uncharacterized protein</fullName>
    </submittedName>
</protein>
<comment type="caution">
    <text evidence="2">The sequence shown here is derived from an EMBL/GenBank/DDBJ whole genome shotgun (WGS) entry which is preliminary data.</text>
</comment>
<keyword evidence="1" id="KW-0812">Transmembrane</keyword>
<dbReference type="AlphaFoldDB" id="A0A7X4YH92"/>
<keyword evidence="1" id="KW-1133">Transmembrane helix</keyword>